<dbReference type="InterPro" id="IPR015797">
    <property type="entry name" value="NUDIX_hydrolase-like_dom_sf"/>
</dbReference>
<proteinExistence type="predicted"/>
<dbReference type="RefSeq" id="WP_125015717.1">
    <property type="nucleotide sequence ID" value="NZ_QWEZ01000001.1"/>
</dbReference>
<dbReference type="EMBL" id="QWEZ01000001">
    <property type="protein sequence ID" value="RRJ85291.1"/>
    <property type="molecule type" value="Genomic_DNA"/>
</dbReference>
<evidence type="ECO:0000313" key="2">
    <source>
        <dbReference type="EMBL" id="RRJ85291.1"/>
    </source>
</evidence>
<dbReference type="InterPro" id="IPR000086">
    <property type="entry name" value="NUDIX_hydrolase_dom"/>
</dbReference>
<name>A0A3P3VR69_9GAMM</name>
<evidence type="ECO:0000259" key="1">
    <source>
        <dbReference type="PROSITE" id="PS51462"/>
    </source>
</evidence>
<dbReference type="Pfam" id="PF00293">
    <property type="entry name" value="NUDIX"/>
    <property type="match status" value="1"/>
</dbReference>
<reference evidence="2 3" key="1">
    <citation type="submission" date="2018-08" db="EMBL/GenBank/DDBJ databases">
        <authorList>
            <person name="Khan S.A."/>
        </authorList>
    </citation>
    <scope>NUCLEOTIDE SEQUENCE [LARGE SCALE GENOMIC DNA]</scope>
    <source>
        <strain evidence="2 3">GTF-13</strain>
    </source>
</reference>
<dbReference type="InterPro" id="IPR029401">
    <property type="entry name" value="Nudix_N"/>
</dbReference>
<accession>A0A3P3VR69</accession>
<gene>
    <name evidence="2" type="ORF">D0544_09580</name>
</gene>
<dbReference type="CDD" id="cd04511">
    <property type="entry name" value="NUDIX_Hydrolase"/>
    <property type="match status" value="1"/>
</dbReference>
<reference evidence="2 3" key="2">
    <citation type="submission" date="2018-12" db="EMBL/GenBank/DDBJ databases">
        <title>Simiduia agarivorans gen. nov., sp. nov., a marine, agarolytic bacterium isolated from shallow coastal water from Keelung, Taiwan.</title>
        <authorList>
            <person name="Shieh W.Y."/>
        </authorList>
    </citation>
    <scope>NUCLEOTIDE SEQUENCE [LARGE SCALE GENOMIC DNA]</scope>
    <source>
        <strain evidence="2 3">GTF-13</strain>
    </source>
</reference>
<sequence length="181" mass="20698">MKFCSQCGASVRLTTPPGDNRPRYVCSSCHLIHYQNPRIVTGCIPIYGDKVLLCKRAIEPRYGYWTLPAGFMENGESCEEGATRETLEEACAEVRELQLYTMFSLPHIDQVHLFYLAQMSSENYAAGTESLEVQLLSEQEIPWDELAFPTIGRTLRHFFADRQHNHFPVRSEALLRPVRAN</sequence>
<dbReference type="PROSITE" id="PS51462">
    <property type="entry name" value="NUDIX"/>
    <property type="match status" value="1"/>
</dbReference>
<dbReference type="GO" id="GO:0003824">
    <property type="term" value="F:catalytic activity"/>
    <property type="evidence" value="ECO:0007669"/>
    <property type="project" value="UniProtKB-ARBA"/>
</dbReference>
<dbReference type="Gene3D" id="2.20.70.10">
    <property type="match status" value="1"/>
</dbReference>
<dbReference type="Proteomes" id="UP000280792">
    <property type="component" value="Unassembled WGS sequence"/>
</dbReference>
<evidence type="ECO:0000313" key="3">
    <source>
        <dbReference type="Proteomes" id="UP000280792"/>
    </source>
</evidence>
<dbReference type="SUPFAM" id="SSF55811">
    <property type="entry name" value="Nudix"/>
    <property type="match status" value="1"/>
</dbReference>
<dbReference type="Pfam" id="PF14803">
    <property type="entry name" value="Zn_ribbon_Nudix"/>
    <property type="match status" value="1"/>
</dbReference>
<comment type="caution">
    <text evidence="2">The sequence shown here is derived from an EMBL/GenBank/DDBJ whole genome shotgun (WGS) entry which is preliminary data.</text>
</comment>
<organism evidence="2 3">
    <name type="scientific">Aestuariirhabdus litorea</name>
    <dbReference type="NCBI Taxonomy" id="2528527"/>
    <lineage>
        <taxon>Bacteria</taxon>
        <taxon>Pseudomonadati</taxon>
        <taxon>Pseudomonadota</taxon>
        <taxon>Gammaproteobacteria</taxon>
        <taxon>Oceanospirillales</taxon>
        <taxon>Aestuariirhabdaceae</taxon>
        <taxon>Aestuariirhabdus</taxon>
    </lineage>
</organism>
<dbReference type="Gene3D" id="3.90.79.10">
    <property type="entry name" value="Nucleoside Triphosphate Pyrophosphohydrolase"/>
    <property type="match status" value="1"/>
</dbReference>
<dbReference type="PANTHER" id="PTHR43222:SF2">
    <property type="entry name" value="NUDIX HYDROLASE 23, CHLOROPLASTIC"/>
    <property type="match status" value="1"/>
</dbReference>
<protein>
    <submittedName>
        <fullName evidence="2">NUDIX domain-containing protein</fullName>
    </submittedName>
</protein>
<keyword evidence="3" id="KW-1185">Reference proteome</keyword>
<dbReference type="PANTHER" id="PTHR43222">
    <property type="entry name" value="NUDIX HYDROLASE 23"/>
    <property type="match status" value="1"/>
</dbReference>
<dbReference type="AlphaFoldDB" id="A0A3P3VR69"/>
<feature type="domain" description="Nudix hydrolase" evidence="1">
    <location>
        <begin position="36"/>
        <end position="159"/>
    </location>
</feature>